<proteinExistence type="predicted"/>
<keyword evidence="1" id="KW-0472">Membrane</keyword>
<accession>A0ABW3RFR6</accession>
<gene>
    <name evidence="2" type="ORF">ACFQ2E_15415</name>
</gene>
<evidence type="ECO:0000256" key="1">
    <source>
        <dbReference type="SAM" id="Phobius"/>
    </source>
</evidence>
<protein>
    <submittedName>
        <fullName evidence="2">Uncharacterized protein</fullName>
    </submittedName>
</protein>
<keyword evidence="1" id="KW-1133">Transmembrane helix</keyword>
<evidence type="ECO:0000313" key="3">
    <source>
        <dbReference type="Proteomes" id="UP001597163"/>
    </source>
</evidence>
<feature type="transmembrane region" description="Helical" evidence="1">
    <location>
        <begin position="12"/>
        <end position="36"/>
    </location>
</feature>
<keyword evidence="1" id="KW-0812">Transmembrane</keyword>
<dbReference type="Proteomes" id="UP001597163">
    <property type="component" value="Unassembled WGS sequence"/>
</dbReference>
<organism evidence="2 3">
    <name type="scientific">Hwangdonia seohaensis</name>
    <dbReference type="NCBI Taxonomy" id="1240727"/>
    <lineage>
        <taxon>Bacteria</taxon>
        <taxon>Pseudomonadati</taxon>
        <taxon>Bacteroidota</taxon>
        <taxon>Flavobacteriia</taxon>
        <taxon>Flavobacteriales</taxon>
        <taxon>Flavobacteriaceae</taxon>
        <taxon>Hwangdonia</taxon>
    </lineage>
</organism>
<reference evidence="3" key="1">
    <citation type="journal article" date="2019" name="Int. J. Syst. Evol. Microbiol.">
        <title>The Global Catalogue of Microorganisms (GCM) 10K type strain sequencing project: providing services to taxonomists for standard genome sequencing and annotation.</title>
        <authorList>
            <consortium name="The Broad Institute Genomics Platform"/>
            <consortium name="The Broad Institute Genome Sequencing Center for Infectious Disease"/>
            <person name="Wu L."/>
            <person name="Ma J."/>
        </authorList>
    </citation>
    <scope>NUCLEOTIDE SEQUENCE [LARGE SCALE GENOMIC DNA]</scope>
    <source>
        <strain evidence="3">CCUG 63246</strain>
    </source>
</reference>
<keyword evidence="3" id="KW-1185">Reference proteome</keyword>
<evidence type="ECO:0000313" key="2">
    <source>
        <dbReference type="EMBL" id="MFD1163818.1"/>
    </source>
</evidence>
<comment type="caution">
    <text evidence="2">The sequence shown here is derived from an EMBL/GenBank/DDBJ whole genome shotgun (WGS) entry which is preliminary data.</text>
</comment>
<dbReference type="EMBL" id="JBHTLJ010000005">
    <property type="protein sequence ID" value="MFD1163818.1"/>
    <property type="molecule type" value="Genomic_DNA"/>
</dbReference>
<name>A0ABW3RFR6_9FLAO</name>
<dbReference type="RefSeq" id="WP_311942408.1">
    <property type="nucleotide sequence ID" value="NZ_JAVSCK010000005.1"/>
</dbReference>
<sequence length="136" mass="14722">METLNVIKKSIVITFASIILACGAETLAAIVFIPAFTAGWPVVGVPDYTINLQSDDEGLESGVIFGDESNHPTDADKQFNTLDGSFNGLNIEFTINRPNDVKMKYTGKMIPISDENHTIIRMELNSSEGALVLGSE</sequence>